<evidence type="ECO:0000256" key="1">
    <source>
        <dbReference type="SAM" id="Coils"/>
    </source>
</evidence>
<feature type="compositionally biased region" description="Basic and acidic residues" evidence="2">
    <location>
        <begin position="683"/>
        <end position="702"/>
    </location>
</feature>
<accession>A0A507APN4</accession>
<dbReference type="AlphaFoldDB" id="A0A507APN4"/>
<dbReference type="InParanoid" id="A0A507APN4"/>
<keyword evidence="4" id="KW-1185">Reference proteome</keyword>
<evidence type="ECO:0000313" key="3">
    <source>
        <dbReference type="EMBL" id="TPX09357.1"/>
    </source>
</evidence>
<protein>
    <submittedName>
        <fullName evidence="3">Uncharacterized protein</fullName>
    </submittedName>
</protein>
<dbReference type="OrthoDB" id="5419927at2759"/>
<dbReference type="PANTHER" id="PTHR40619">
    <property type="entry name" value="FUNGAL STAND N-TERMINAL GOODBYE DOMAIN-CONTAINING PROTEIN"/>
    <property type="match status" value="1"/>
</dbReference>
<feature type="coiled-coil region" evidence="1">
    <location>
        <begin position="233"/>
        <end position="293"/>
    </location>
</feature>
<name>A0A507APN4_9PEZI</name>
<evidence type="ECO:0000313" key="4">
    <source>
        <dbReference type="Proteomes" id="UP000319257"/>
    </source>
</evidence>
<dbReference type="EMBL" id="SKBQ01000068">
    <property type="protein sequence ID" value="TPX09357.1"/>
    <property type="molecule type" value="Genomic_DNA"/>
</dbReference>
<reference evidence="3 4" key="1">
    <citation type="submission" date="2019-06" db="EMBL/GenBank/DDBJ databases">
        <title>Draft genome sequence of the filamentous fungus Phialemoniopsis curvata isolated from diesel fuel.</title>
        <authorList>
            <person name="Varaljay V.A."/>
            <person name="Lyon W.J."/>
            <person name="Crouch A.L."/>
            <person name="Drake C.E."/>
            <person name="Hollomon J.M."/>
            <person name="Nadeau L.J."/>
            <person name="Nunn H.S."/>
            <person name="Stevenson B.S."/>
            <person name="Bojanowski C.L."/>
            <person name="Crookes-Goodson W.J."/>
        </authorList>
    </citation>
    <scope>NUCLEOTIDE SEQUENCE [LARGE SCALE GENOMIC DNA]</scope>
    <source>
        <strain evidence="3 4">D216</strain>
    </source>
</reference>
<sequence>MTAFASELPSSLRQRMNDDREIFMFTSWSRTNSADSVGQSLDFDMTYSKQSSQFFLALEDSALSAALEEYAAAQPGDEFWKSFDARDCSWEDVYLELETARATYDEKGQNMIRGVFRHGAGFTRNLTPMLDGLPQDNGLGLIKGALKVAVQRRSNACKRILDSFERIPDTMTKAERLRQVYLEDENLFQLIKKLIDELVKCIPKLIGILLRKTNDSAFKKMRKTIFEDAVAEVDELLRPLAQAEARLDECRRELDTRGIAETTRRAARTQSGVESLRRDVKALRKSHQDLHELFELKFNALFAMTQDGYRDRGGVGGAAASPFLNLHCAQVIGALYESSSSAAAAAAATYERPATPRVSKDQLLRVLCSGEVEERAHARDLEGVFRKVHDFGGRALAQANYFVSTAVFREWLTQAGGGPDALLLLDGHCGEHSVGKVSPLSVSCAGLVRTLVSLAADESVWVPGRPDVVLSFFCGLHTSARDGLSGPLGMLRGLVVQLLTAWPEGYPLDLRFVEEPGVWDGISDWNVGFLCDLFESLASQLRHRYSVYCIIDGISAYETSIGGWNRQVIQIVGCFLRIAAAPGQAPVKFLLASPEKSTTVAEYFGKSIPRHIDLRAGNFHSQSFNSAFSDVRDSVHSTPTREKDKPVFSRSTASEPHLSPEIVQPNRFGRLARQTSAQSLPSDPRKRDDVVEEDRMSIDSPRRQRVSSDVQRYSSLV</sequence>
<comment type="caution">
    <text evidence="3">The sequence shown here is derived from an EMBL/GenBank/DDBJ whole genome shotgun (WGS) entry which is preliminary data.</text>
</comment>
<dbReference type="PANTHER" id="PTHR40619:SF3">
    <property type="entry name" value="FUNGAL STAND N-TERMINAL GOODBYE DOMAIN-CONTAINING PROTEIN"/>
    <property type="match status" value="1"/>
</dbReference>
<evidence type="ECO:0000256" key="2">
    <source>
        <dbReference type="SAM" id="MobiDB-lite"/>
    </source>
</evidence>
<dbReference type="STRING" id="1093900.A0A507APN4"/>
<gene>
    <name evidence="3" type="ORF">E0L32_009401</name>
</gene>
<organism evidence="3 4">
    <name type="scientific">Thyridium curvatum</name>
    <dbReference type="NCBI Taxonomy" id="1093900"/>
    <lineage>
        <taxon>Eukaryota</taxon>
        <taxon>Fungi</taxon>
        <taxon>Dikarya</taxon>
        <taxon>Ascomycota</taxon>
        <taxon>Pezizomycotina</taxon>
        <taxon>Sordariomycetes</taxon>
        <taxon>Sordariomycetidae</taxon>
        <taxon>Thyridiales</taxon>
        <taxon>Thyridiaceae</taxon>
        <taxon>Thyridium</taxon>
    </lineage>
</organism>
<dbReference type="RefSeq" id="XP_030991068.1">
    <property type="nucleotide sequence ID" value="XM_031144362.1"/>
</dbReference>
<feature type="region of interest" description="Disordered" evidence="2">
    <location>
        <begin position="674"/>
        <end position="717"/>
    </location>
</feature>
<feature type="compositionally biased region" description="Basic and acidic residues" evidence="2">
    <location>
        <begin position="630"/>
        <end position="647"/>
    </location>
</feature>
<dbReference type="GeneID" id="41976848"/>
<proteinExistence type="predicted"/>
<feature type="compositionally biased region" description="Polar residues" evidence="2">
    <location>
        <begin position="707"/>
        <end position="717"/>
    </location>
</feature>
<dbReference type="Proteomes" id="UP000319257">
    <property type="component" value="Unassembled WGS sequence"/>
</dbReference>
<keyword evidence="1" id="KW-0175">Coiled coil</keyword>
<feature type="region of interest" description="Disordered" evidence="2">
    <location>
        <begin position="630"/>
        <end position="661"/>
    </location>
</feature>